<dbReference type="GO" id="GO:0015833">
    <property type="term" value="P:peptide transport"/>
    <property type="evidence" value="ECO:0007669"/>
    <property type="project" value="TreeGrafter"/>
</dbReference>
<keyword evidence="1" id="KW-0238">DNA-binding</keyword>
<evidence type="ECO:0000313" key="4">
    <source>
        <dbReference type="EMBL" id="PKE26196.1"/>
    </source>
</evidence>
<feature type="domain" description="Solute-binding protein family 5" evidence="2">
    <location>
        <begin position="195"/>
        <end position="315"/>
    </location>
</feature>
<organism evidence="4 5">
    <name type="scientific">Macrococcoides caseolyticum</name>
    <dbReference type="NCBI Taxonomy" id="69966"/>
    <lineage>
        <taxon>Bacteria</taxon>
        <taxon>Bacillati</taxon>
        <taxon>Bacillota</taxon>
        <taxon>Bacilli</taxon>
        <taxon>Bacillales</taxon>
        <taxon>Staphylococcaceae</taxon>
        <taxon>Macrococcoides</taxon>
    </lineage>
</organism>
<dbReference type="InterPro" id="IPR039424">
    <property type="entry name" value="SBP_5"/>
</dbReference>
<proteinExistence type="predicted"/>
<dbReference type="InterPro" id="IPR025370">
    <property type="entry name" value="SgrR_HTH_N"/>
</dbReference>
<dbReference type="AlphaFoldDB" id="A0A855GPG6"/>
<dbReference type="PANTHER" id="PTHR30290">
    <property type="entry name" value="PERIPLASMIC BINDING COMPONENT OF ABC TRANSPORTER"/>
    <property type="match status" value="1"/>
</dbReference>
<name>A0A855GPG6_9STAP</name>
<dbReference type="Pfam" id="PF00496">
    <property type="entry name" value="SBP_bac_5"/>
    <property type="match status" value="1"/>
</dbReference>
<gene>
    <name evidence="4" type="ORF">CW686_05875</name>
</gene>
<evidence type="ECO:0000313" key="5">
    <source>
        <dbReference type="Proteomes" id="UP000233482"/>
    </source>
</evidence>
<evidence type="ECO:0008006" key="6">
    <source>
        <dbReference type="Google" id="ProtNLM"/>
    </source>
</evidence>
<protein>
    <recommendedName>
        <fullName evidence="6">ABC transporter substrate-binding protein</fullName>
    </recommendedName>
</protein>
<evidence type="ECO:0000259" key="3">
    <source>
        <dbReference type="Pfam" id="PF12793"/>
    </source>
</evidence>
<dbReference type="Proteomes" id="UP000233482">
    <property type="component" value="Unassembled WGS sequence"/>
</dbReference>
<dbReference type="SUPFAM" id="SSF53850">
    <property type="entry name" value="Periplasmic binding protein-like II"/>
    <property type="match status" value="1"/>
</dbReference>
<dbReference type="InterPro" id="IPR000914">
    <property type="entry name" value="SBP_5_dom"/>
</dbReference>
<dbReference type="PANTHER" id="PTHR30290:SF72">
    <property type="entry name" value="HTH-TYPE TRANSCRIPTIONAL REGULATOR SGRR"/>
    <property type="match status" value="1"/>
</dbReference>
<reference evidence="4 5" key="1">
    <citation type="submission" date="2017-12" db="EMBL/GenBank/DDBJ databases">
        <title>Genomics of Macrococcus caseolyticus.</title>
        <authorList>
            <person name="MacFadyen A.C."/>
            <person name="Paterson G.K."/>
        </authorList>
    </citation>
    <scope>NUCLEOTIDE SEQUENCE [LARGE SCALE GENOMIC DNA]</scope>
    <source>
        <strain evidence="4 5">5788_EF188</strain>
    </source>
</reference>
<dbReference type="Gene3D" id="3.40.190.10">
    <property type="entry name" value="Periplasmic binding protein-like II"/>
    <property type="match status" value="1"/>
</dbReference>
<dbReference type="GO" id="GO:1904680">
    <property type="term" value="F:peptide transmembrane transporter activity"/>
    <property type="evidence" value="ECO:0007669"/>
    <property type="project" value="TreeGrafter"/>
</dbReference>
<dbReference type="GO" id="GO:0003677">
    <property type="term" value="F:DNA binding"/>
    <property type="evidence" value="ECO:0007669"/>
    <property type="project" value="UniProtKB-KW"/>
</dbReference>
<comment type="caution">
    <text evidence="4">The sequence shown here is derived from an EMBL/GenBank/DDBJ whole genome shotgun (WGS) entry which is preliminary data.</text>
</comment>
<accession>A0A855GPG6</accession>
<feature type="domain" description="Transcriptional regulator SgrR N-terminal HTH" evidence="3">
    <location>
        <begin position="36"/>
        <end position="107"/>
    </location>
</feature>
<dbReference type="EMBL" id="PIXC01000011">
    <property type="protein sequence ID" value="PKE26196.1"/>
    <property type="molecule type" value="Genomic_DNA"/>
</dbReference>
<evidence type="ECO:0000256" key="1">
    <source>
        <dbReference type="ARBA" id="ARBA00023125"/>
    </source>
</evidence>
<dbReference type="Pfam" id="PF12793">
    <property type="entry name" value="SgrR_N"/>
    <property type="match status" value="1"/>
</dbReference>
<evidence type="ECO:0000259" key="2">
    <source>
        <dbReference type="Pfam" id="PF00496"/>
    </source>
</evidence>
<sequence>MIKKWTIFYFSPLLGGAMEQLLLSFYNLKITAFHQSSVSELLKVSQKHLSRSLRRWQDSGYLTFKSARGRGNKSTVQWFVDIDTLYFNKVNALLTRHQLSDAIQYLTWDWSIHHKQMLITKANQLLGVSTADADKLVVKKRYAPLYSHPLEVVDINSSNILSNIYDTLIAYDKHSHQYHFKIAQHIDFYGDYAVIYLRKNVYFHDGTQVTAEDIKRCLSHAIAYQETKVLLNPIVSIEVINKLTVKVYYHDFPYFKDVLCKLNLAIYKQDKQQIIGTGPFYIAMNNEFQTTLKSFDQYYGYQSYLDEVELIYIPKLKESNFTLSDSDTFQHIEVTDGFYYVLSLAQNKLSDIQKATVHYLFQQSVHHLKDIHTSKGTPYILKDQPLSLKSLNKLEDHFSITMVYPSYIEKKMLQYKRYLKRYNIETVLKPIDIMTSFKSEITIEGDIYIHGMFFSEAESFEYFTVLYQNKTMHYHLSKQFPLLSDYYATYITTDTREWNELNHAINQSLFESHILYPIFNIAQEVKVPNSIHNAKVTTAGFYNFSELVIKR</sequence>